<keyword evidence="1" id="KW-0808">Transferase</keyword>
<dbReference type="RefSeq" id="XP_020076949.1">
    <property type="nucleotide sequence ID" value="XM_020221117.1"/>
</dbReference>
<keyword evidence="5 7" id="KW-0472">Membrane</keyword>
<sequence>MEKFSNWRDKGTGISPFLPAPVPSVNPVTRFVVNPLVVLVKLPILTIVLLLSLIFPFKAWYQFIAKYLFSFPELNVSVQGFRRGDVKALQQYSPRPNQLFFANFISPLDPIFLLLISKVSSWKNVSFLIPSTSNEIYLCSMFDAVFFTFQSPNSKPARFQAIIKDINAYVNANPSKVCFYFIEGTTSNNRAVLPLIYPPITTTTNSINSRTIMLKLSPQYLTLPIPVVSKFAYLYRLLSLRSQQSLAVFRIVINEGVSIKESVVSALLNNSYPLLHHENMSLKSKEAFYKYYIDHKVKA</sequence>
<dbReference type="OrthoDB" id="272512at2759"/>
<accession>A0A1E4RKR9</accession>
<dbReference type="PANTHER" id="PTHR23063">
    <property type="entry name" value="PHOSPHOLIPID ACYLTRANSFERASE"/>
    <property type="match status" value="1"/>
</dbReference>
<evidence type="ECO:0000256" key="1">
    <source>
        <dbReference type="ARBA" id="ARBA00022679"/>
    </source>
</evidence>
<proteinExistence type="predicted"/>
<reference evidence="9" key="1">
    <citation type="submission" date="2016-05" db="EMBL/GenBank/DDBJ databases">
        <title>Comparative genomics of biotechnologically important yeasts.</title>
        <authorList>
            <consortium name="DOE Joint Genome Institute"/>
            <person name="Riley R."/>
            <person name="Haridas S."/>
            <person name="Wolfe K.H."/>
            <person name="Lopes M.R."/>
            <person name="Hittinger C.T."/>
            <person name="Goker M."/>
            <person name="Salamov A."/>
            <person name="Wisecaver J."/>
            <person name="Long T.M."/>
            <person name="Aerts A.L."/>
            <person name="Barry K."/>
            <person name="Choi C."/>
            <person name="Clum A."/>
            <person name="Coughlan A.Y."/>
            <person name="Deshpande S."/>
            <person name="Douglass A.P."/>
            <person name="Hanson S.J."/>
            <person name="Klenk H.-P."/>
            <person name="Labutti K."/>
            <person name="Lapidus A."/>
            <person name="Lindquist E."/>
            <person name="Lipzen A."/>
            <person name="Meier-Kolthoff J.P."/>
            <person name="Ohm R.A."/>
            <person name="Otillar R.P."/>
            <person name="Pangilinan J."/>
            <person name="Peng Y."/>
            <person name="Rokas A."/>
            <person name="Rosa C.A."/>
            <person name="Scheuner C."/>
            <person name="Sibirny A.A."/>
            <person name="Slot J.C."/>
            <person name="Stielow J.B."/>
            <person name="Sun H."/>
            <person name="Kurtzman C.P."/>
            <person name="Blackwell M."/>
            <person name="Grigoriev I.V."/>
            <person name="Jeffries T.W."/>
        </authorList>
    </citation>
    <scope>NUCLEOTIDE SEQUENCE [LARGE SCALE GENOMIC DNA]</scope>
    <source>
        <strain evidence="9">NRRL Y-1933</strain>
    </source>
</reference>
<dbReference type="GO" id="GO:0016746">
    <property type="term" value="F:acyltransferase activity"/>
    <property type="evidence" value="ECO:0007669"/>
    <property type="project" value="UniProtKB-KW"/>
</dbReference>
<feature type="non-terminal residue" evidence="8">
    <location>
        <position position="299"/>
    </location>
</feature>
<feature type="transmembrane region" description="Helical" evidence="7">
    <location>
        <begin position="36"/>
        <end position="57"/>
    </location>
</feature>
<dbReference type="AlphaFoldDB" id="A0A1E4RKR9"/>
<dbReference type="Proteomes" id="UP000095085">
    <property type="component" value="Unassembled WGS sequence"/>
</dbReference>
<gene>
    <name evidence="8" type="ORF">HYPBUDRAFT_152626</name>
</gene>
<evidence type="ECO:0000256" key="5">
    <source>
        <dbReference type="ARBA" id="ARBA00023136"/>
    </source>
</evidence>
<evidence type="ECO:0000313" key="8">
    <source>
        <dbReference type="EMBL" id="ODV67882.1"/>
    </source>
</evidence>
<evidence type="ECO:0008006" key="10">
    <source>
        <dbReference type="Google" id="ProtNLM"/>
    </source>
</evidence>
<dbReference type="PANTHER" id="PTHR23063:SF60">
    <property type="entry name" value="LYSOPHOSPHATIDIC ACID:OLEOYL-COA ACYLTRANSFERASE 1"/>
    <property type="match status" value="1"/>
</dbReference>
<dbReference type="EMBL" id="KV454540">
    <property type="protein sequence ID" value="ODV67882.1"/>
    <property type="molecule type" value="Genomic_DNA"/>
</dbReference>
<organism evidence="8 9">
    <name type="scientific">Hyphopichia burtonii NRRL Y-1933</name>
    <dbReference type="NCBI Taxonomy" id="984485"/>
    <lineage>
        <taxon>Eukaryota</taxon>
        <taxon>Fungi</taxon>
        <taxon>Dikarya</taxon>
        <taxon>Ascomycota</taxon>
        <taxon>Saccharomycotina</taxon>
        <taxon>Pichiomycetes</taxon>
        <taxon>Debaryomycetaceae</taxon>
        <taxon>Hyphopichia</taxon>
    </lineage>
</organism>
<dbReference type="GeneID" id="30995667"/>
<keyword evidence="9" id="KW-1185">Reference proteome</keyword>
<keyword evidence="6" id="KW-0012">Acyltransferase</keyword>
<evidence type="ECO:0000256" key="4">
    <source>
        <dbReference type="ARBA" id="ARBA00023098"/>
    </source>
</evidence>
<dbReference type="STRING" id="984485.A0A1E4RKR9"/>
<keyword evidence="3 7" id="KW-1133">Transmembrane helix</keyword>
<evidence type="ECO:0000256" key="3">
    <source>
        <dbReference type="ARBA" id="ARBA00022989"/>
    </source>
</evidence>
<protein>
    <recommendedName>
        <fullName evidence="10">Phospholipid/glycerol acyltransferase domain-containing protein</fullName>
    </recommendedName>
</protein>
<evidence type="ECO:0000313" key="9">
    <source>
        <dbReference type="Proteomes" id="UP000095085"/>
    </source>
</evidence>
<evidence type="ECO:0000256" key="2">
    <source>
        <dbReference type="ARBA" id="ARBA00022692"/>
    </source>
</evidence>
<name>A0A1E4RKR9_9ASCO</name>
<keyword evidence="2 7" id="KW-0812">Transmembrane</keyword>
<evidence type="ECO:0000256" key="6">
    <source>
        <dbReference type="ARBA" id="ARBA00023315"/>
    </source>
</evidence>
<evidence type="ECO:0000256" key="7">
    <source>
        <dbReference type="SAM" id="Phobius"/>
    </source>
</evidence>
<keyword evidence="4" id="KW-0443">Lipid metabolism</keyword>
<dbReference type="GO" id="GO:0006629">
    <property type="term" value="P:lipid metabolic process"/>
    <property type="evidence" value="ECO:0007669"/>
    <property type="project" value="UniProtKB-KW"/>
</dbReference>